<evidence type="ECO:0000313" key="4">
    <source>
        <dbReference type="EMBL" id="CAD9397860.1"/>
    </source>
</evidence>
<keyword evidence="1" id="KW-0479">Metal-binding</keyword>
<dbReference type="Gene3D" id="3.30.40.10">
    <property type="entry name" value="Zinc/RING finger domain, C3HC4 (zinc finger)"/>
    <property type="match status" value="1"/>
</dbReference>
<evidence type="ECO:0000256" key="2">
    <source>
        <dbReference type="SAM" id="MobiDB-lite"/>
    </source>
</evidence>
<accession>A0A7S2FK46</accession>
<dbReference type="GO" id="GO:0008270">
    <property type="term" value="F:zinc ion binding"/>
    <property type="evidence" value="ECO:0007669"/>
    <property type="project" value="UniProtKB-KW"/>
</dbReference>
<dbReference type="SUPFAM" id="SSF57850">
    <property type="entry name" value="RING/U-box"/>
    <property type="match status" value="1"/>
</dbReference>
<gene>
    <name evidence="4" type="ORF">CBRE1094_LOCUS1927</name>
</gene>
<dbReference type="AlphaFoldDB" id="A0A7S2FK46"/>
<feature type="domain" description="RING-type" evidence="3">
    <location>
        <begin position="126"/>
        <end position="178"/>
    </location>
</feature>
<feature type="region of interest" description="Disordered" evidence="2">
    <location>
        <begin position="78"/>
        <end position="107"/>
    </location>
</feature>
<feature type="compositionally biased region" description="Pro residues" evidence="2">
    <location>
        <begin position="226"/>
        <end position="238"/>
    </location>
</feature>
<evidence type="ECO:0000259" key="3">
    <source>
        <dbReference type="PROSITE" id="PS50089"/>
    </source>
</evidence>
<sequence length="345" mass="38337">MVHACMHDAAALRRVLIARLGQTSFQRAHARLSGVTDILTVADDKVLAADIQSLLGREWLMLLPLVLKLISLEGQLTQNEESDSTMRTDVRKPQKQNKGSSASGDVQRLEHSLAAKIDSASTNECCVICTEDLPPCHLCGAAVDACPNGHRFHAHCISQWEHELRNSRRRALSCPTCRAPMRNPSFPMRQRSPTLGEHARRPTEQEDRPGRQRATARRMMQAAPQPQLPPPPSRLPPPVEHRLQAQRLGQQISAMPDPEIVQRAWARNAHGRLFRQIHSHVHATPGHLQPATPATPRSAPVSARRDDAATMAVTDNAALPPPPRPETARERQYRELHGSNPLQWA</sequence>
<feature type="region of interest" description="Disordered" evidence="2">
    <location>
        <begin position="181"/>
        <end position="239"/>
    </location>
</feature>
<dbReference type="InterPro" id="IPR001841">
    <property type="entry name" value="Znf_RING"/>
</dbReference>
<dbReference type="InterPro" id="IPR013083">
    <property type="entry name" value="Znf_RING/FYVE/PHD"/>
</dbReference>
<keyword evidence="1" id="KW-0863">Zinc-finger</keyword>
<dbReference type="EMBL" id="HBGU01003606">
    <property type="protein sequence ID" value="CAD9397860.1"/>
    <property type="molecule type" value="Transcribed_RNA"/>
</dbReference>
<evidence type="ECO:0000256" key="1">
    <source>
        <dbReference type="PROSITE-ProRule" id="PRU00175"/>
    </source>
</evidence>
<protein>
    <recommendedName>
        <fullName evidence="3">RING-type domain-containing protein</fullName>
    </recommendedName>
</protein>
<proteinExistence type="predicted"/>
<name>A0A7S2FK46_9EUKA</name>
<reference evidence="4" key="1">
    <citation type="submission" date="2021-01" db="EMBL/GenBank/DDBJ databases">
        <authorList>
            <person name="Corre E."/>
            <person name="Pelletier E."/>
            <person name="Niang G."/>
            <person name="Scheremetjew M."/>
            <person name="Finn R."/>
            <person name="Kale V."/>
            <person name="Holt S."/>
            <person name="Cochrane G."/>
            <person name="Meng A."/>
            <person name="Brown T."/>
            <person name="Cohen L."/>
        </authorList>
    </citation>
    <scope>NUCLEOTIDE SEQUENCE</scope>
    <source>
        <strain evidence="4">UTEX LB 985</strain>
    </source>
</reference>
<feature type="region of interest" description="Disordered" evidence="2">
    <location>
        <begin position="284"/>
        <end position="345"/>
    </location>
</feature>
<feature type="compositionally biased region" description="Basic and acidic residues" evidence="2">
    <location>
        <begin position="326"/>
        <end position="337"/>
    </location>
</feature>
<keyword evidence="1" id="KW-0862">Zinc</keyword>
<dbReference type="PROSITE" id="PS50089">
    <property type="entry name" value="ZF_RING_2"/>
    <property type="match status" value="1"/>
</dbReference>
<organism evidence="4">
    <name type="scientific">Haptolina brevifila</name>
    <dbReference type="NCBI Taxonomy" id="156173"/>
    <lineage>
        <taxon>Eukaryota</taxon>
        <taxon>Haptista</taxon>
        <taxon>Haptophyta</taxon>
        <taxon>Prymnesiophyceae</taxon>
        <taxon>Prymnesiales</taxon>
        <taxon>Prymnesiaceae</taxon>
        <taxon>Haptolina</taxon>
    </lineage>
</organism>
<feature type="compositionally biased region" description="Basic and acidic residues" evidence="2">
    <location>
        <begin position="197"/>
        <end position="210"/>
    </location>
</feature>